<comment type="caution">
    <text evidence="1">The sequence shown here is derived from an EMBL/GenBank/DDBJ whole genome shotgun (WGS) entry which is preliminary data.</text>
</comment>
<gene>
    <name evidence="1" type="ORF">Pla52n_21200</name>
</gene>
<sequence length="946" mass="102679">MRAHYRRHCPDDDPATAREEITMPKLLLPLLAIWILLGQMATAADVLVGAFSGQPYGVATIEIPLPVPLVGQTPPPLDVRDAGLAAGGGAGRIVFPIANDVRVRMAPPSEQPVPQPGRGRLLGRLGNLIREIAGNNPETDQLVSRRVTFLFRGTEPMQVRLSEANQEIGVYEIRPTVDQAAHAQLMASWWEAYTAAAKRQIDAGDYPPWVENYLVAVLAGHTGMPLPAWYTETKKDEDPLIATLKLMFGAEGISEEVFRQTAAGSVTGSGVSGSGVSVSTRSSVAAKLPVPQPPKWMEPQLPEIGADVQTEPLASLVPPECFYIRYGSFPNYLWFRDLTEEYGGDLSRMVTLRGIENLGTERVETQLNMKMTQMTRLLGPTVIEDQALIGRDLFLNEGATIGVVIKARNVFLLRNSINGDRKTLAASDPSVTLKDVTVGKHTVSLLSSADNRIRSFLAEHDEYILVTNSKTLTARFLEVAENGKSLGATEHFRLSRSLVPLDRQDTIFAYFSPEMLQGLVSPEYLIELRRRMHALSDISLVHLARLAAAAGDKSAGSPDNTATQEWGIDELVAGGYLPTNFGVRPDGSGVIALDDEIIDTLRGARGTFLPVADVPLKSVTQVESQWYSEIANEYSTRFPQMDPIMIALRRQDVAGDDELERVAVHAEIAPLVPEKYGKWAQQLGPPTKVAMRFAPDDIVSLQAHVASEALGPPTHLFAGIKDTVPPAPEQFDGILGSYRALQQLPGYLGAWPQPGAIDRLPLGLGKGRPVGPGMTRLLGGLYRYTGGGFSIVSFQNDVLTASLPFLEATEVDDVATARAHVGSLLGSQLESWVNGQLYERARKSSLAGANFLNLLVRQMQVKPDAAKEVAARILGANLQCGLGGQYEYSAANGRWLSTAWGGPVPAEFPPGDYVAPALQWFRGCDATATQYADRLVADVNLIIKRQ</sequence>
<accession>A0A5C6B513</accession>
<dbReference type="Proteomes" id="UP000320176">
    <property type="component" value="Unassembled WGS sequence"/>
</dbReference>
<proteinExistence type="predicted"/>
<reference evidence="1 2" key="1">
    <citation type="submission" date="2019-02" db="EMBL/GenBank/DDBJ databases">
        <title>Deep-cultivation of Planctomycetes and their phenomic and genomic characterization uncovers novel biology.</title>
        <authorList>
            <person name="Wiegand S."/>
            <person name="Jogler M."/>
            <person name="Boedeker C."/>
            <person name="Pinto D."/>
            <person name="Vollmers J."/>
            <person name="Rivas-Marin E."/>
            <person name="Kohn T."/>
            <person name="Peeters S.H."/>
            <person name="Heuer A."/>
            <person name="Rast P."/>
            <person name="Oberbeckmann S."/>
            <person name="Bunk B."/>
            <person name="Jeske O."/>
            <person name="Meyerdierks A."/>
            <person name="Storesund J.E."/>
            <person name="Kallscheuer N."/>
            <person name="Luecker S."/>
            <person name="Lage O.M."/>
            <person name="Pohl T."/>
            <person name="Merkel B.J."/>
            <person name="Hornburger P."/>
            <person name="Mueller R.-W."/>
            <person name="Bruemmer F."/>
            <person name="Labrenz M."/>
            <person name="Spormann A.M."/>
            <person name="Op Den Camp H."/>
            <person name="Overmann J."/>
            <person name="Amann R."/>
            <person name="Jetten M.S.M."/>
            <person name="Mascher T."/>
            <person name="Medema M.H."/>
            <person name="Devos D.P."/>
            <person name="Kaster A.-K."/>
            <person name="Ovreas L."/>
            <person name="Rohde M."/>
            <person name="Galperin M.Y."/>
            <person name="Jogler C."/>
        </authorList>
    </citation>
    <scope>NUCLEOTIDE SEQUENCE [LARGE SCALE GENOMIC DNA]</scope>
    <source>
        <strain evidence="1 2">Pla52n</strain>
    </source>
</reference>
<evidence type="ECO:0000313" key="2">
    <source>
        <dbReference type="Proteomes" id="UP000320176"/>
    </source>
</evidence>
<dbReference type="AlphaFoldDB" id="A0A5C6B513"/>
<evidence type="ECO:0000313" key="1">
    <source>
        <dbReference type="EMBL" id="TWU06399.1"/>
    </source>
</evidence>
<protein>
    <submittedName>
        <fullName evidence="1">Uncharacterized protein</fullName>
    </submittedName>
</protein>
<organism evidence="1 2">
    <name type="scientific">Stieleria varia</name>
    <dbReference type="NCBI Taxonomy" id="2528005"/>
    <lineage>
        <taxon>Bacteria</taxon>
        <taxon>Pseudomonadati</taxon>
        <taxon>Planctomycetota</taxon>
        <taxon>Planctomycetia</taxon>
        <taxon>Pirellulales</taxon>
        <taxon>Pirellulaceae</taxon>
        <taxon>Stieleria</taxon>
    </lineage>
</organism>
<keyword evidence="2" id="KW-1185">Reference proteome</keyword>
<name>A0A5C6B513_9BACT</name>
<dbReference type="EMBL" id="SJPN01000002">
    <property type="protein sequence ID" value="TWU06399.1"/>
    <property type="molecule type" value="Genomic_DNA"/>
</dbReference>